<evidence type="ECO:0000256" key="2">
    <source>
        <dbReference type="ARBA" id="ARBA00007543"/>
    </source>
</evidence>
<dbReference type="NCBIfam" id="TIGR00203">
    <property type="entry name" value="cydB"/>
    <property type="match status" value="1"/>
</dbReference>
<feature type="transmembrane region" description="Helical" evidence="12">
    <location>
        <begin position="195"/>
        <end position="214"/>
    </location>
</feature>
<dbReference type="PANTHER" id="PTHR43141:SF5">
    <property type="entry name" value="CYTOCHROME BD-I UBIQUINOL OXIDASE SUBUNIT 2"/>
    <property type="match status" value="1"/>
</dbReference>
<gene>
    <name evidence="13" type="primary">cydB_2</name>
    <name evidence="13" type="ORF">GCM10009559_07960</name>
</gene>
<feature type="transmembrane region" description="Helical" evidence="12">
    <location>
        <begin position="159"/>
        <end position="183"/>
    </location>
</feature>
<feature type="transmembrane region" description="Helical" evidence="12">
    <location>
        <begin position="118"/>
        <end position="139"/>
    </location>
</feature>
<evidence type="ECO:0000256" key="3">
    <source>
        <dbReference type="ARBA" id="ARBA00022448"/>
    </source>
</evidence>
<dbReference type="EMBL" id="BAAAHP010000018">
    <property type="protein sequence ID" value="GAA0923667.1"/>
    <property type="molecule type" value="Genomic_DNA"/>
</dbReference>
<evidence type="ECO:0000256" key="7">
    <source>
        <dbReference type="ARBA" id="ARBA00022723"/>
    </source>
</evidence>
<keyword evidence="5" id="KW-0349">Heme</keyword>
<evidence type="ECO:0000256" key="6">
    <source>
        <dbReference type="ARBA" id="ARBA00022692"/>
    </source>
</evidence>
<protein>
    <submittedName>
        <fullName evidence="13">Cytochrome d ubiquinol oxidase subunit II</fullName>
    </submittedName>
</protein>
<feature type="transmembrane region" description="Helical" evidence="12">
    <location>
        <begin position="220"/>
        <end position="240"/>
    </location>
</feature>
<evidence type="ECO:0000313" key="13">
    <source>
        <dbReference type="EMBL" id="GAA0923667.1"/>
    </source>
</evidence>
<keyword evidence="4" id="KW-1003">Cell membrane</keyword>
<evidence type="ECO:0000256" key="4">
    <source>
        <dbReference type="ARBA" id="ARBA00022475"/>
    </source>
</evidence>
<evidence type="ECO:0000256" key="5">
    <source>
        <dbReference type="ARBA" id="ARBA00022617"/>
    </source>
</evidence>
<keyword evidence="14" id="KW-1185">Reference proteome</keyword>
<keyword evidence="11 12" id="KW-0472">Membrane</keyword>
<evidence type="ECO:0000256" key="1">
    <source>
        <dbReference type="ARBA" id="ARBA00004651"/>
    </source>
</evidence>
<keyword evidence="7" id="KW-0479">Metal-binding</keyword>
<keyword evidence="10" id="KW-0408">Iron</keyword>
<dbReference type="PANTHER" id="PTHR43141">
    <property type="entry name" value="CYTOCHROME BD2 SUBUNIT II"/>
    <property type="match status" value="1"/>
</dbReference>
<evidence type="ECO:0000256" key="10">
    <source>
        <dbReference type="ARBA" id="ARBA00023004"/>
    </source>
</evidence>
<comment type="similarity">
    <text evidence="2">Belongs to the cytochrome ubiquinol oxidase subunit 2 family.</text>
</comment>
<keyword evidence="6 12" id="KW-0812">Transmembrane</keyword>
<keyword evidence="9 12" id="KW-1133">Transmembrane helix</keyword>
<organism evidence="13 14">
    <name type="scientific">Pseudonocardia zijingensis</name>
    <dbReference type="NCBI Taxonomy" id="153376"/>
    <lineage>
        <taxon>Bacteria</taxon>
        <taxon>Bacillati</taxon>
        <taxon>Actinomycetota</taxon>
        <taxon>Actinomycetes</taxon>
        <taxon>Pseudonocardiales</taxon>
        <taxon>Pseudonocardiaceae</taxon>
        <taxon>Pseudonocardia</taxon>
    </lineage>
</organism>
<dbReference type="InterPro" id="IPR003317">
    <property type="entry name" value="Cyt-d_oxidase_su2"/>
</dbReference>
<evidence type="ECO:0000313" key="14">
    <source>
        <dbReference type="Proteomes" id="UP001499967"/>
    </source>
</evidence>
<comment type="subcellular location">
    <subcellularLocation>
        <location evidence="1">Cell membrane</location>
        <topology evidence="1">Multi-pass membrane protein</topology>
    </subcellularLocation>
</comment>
<feature type="transmembrane region" description="Helical" evidence="12">
    <location>
        <begin position="292"/>
        <end position="314"/>
    </location>
</feature>
<comment type="caution">
    <text evidence="13">The sequence shown here is derived from an EMBL/GenBank/DDBJ whole genome shotgun (WGS) entry which is preliminary data.</text>
</comment>
<evidence type="ECO:0000256" key="11">
    <source>
        <dbReference type="ARBA" id="ARBA00023136"/>
    </source>
</evidence>
<feature type="transmembrane region" description="Helical" evidence="12">
    <location>
        <begin position="81"/>
        <end position="98"/>
    </location>
</feature>
<evidence type="ECO:0000256" key="9">
    <source>
        <dbReference type="ARBA" id="ARBA00022989"/>
    </source>
</evidence>
<feature type="transmembrane region" description="Helical" evidence="12">
    <location>
        <begin position="6"/>
        <end position="35"/>
    </location>
</feature>
<keyword evidence="3" id="KW-0813">Transport</keyword>
<feature type="transmembrane region" description="Helical" evidence="12">
    <location>
        <begin position="247"/>
        <end position="272"/>
    </location>
</feature>
<proteinExistence type="inferred from homology"/>
<reference evidence="14" key="1">
    <citation type="journal article" date="2019" name="Int. J. Syst. Evol. Microbiol.">
        <title>The Global Catalogue of Microorganisms (GCM) 10K type strain sequencing project: providing services to taxonomists for standard genome sequencing and annotation.</title>
        <authorList>
            <consortium name="The Broad Institute Genomics Platform"/>
            <consortium name="The Broad Institute Genome Sequencing Center for Infectious Disease"/>
            <person name="Wu L."/>
            <person name="Ma J."/>
        </authorList>
    </citation>
    <scope>NUCLEOTIDE SEQUENCE [LARGE SCALE GENOMIC DNA]</scope>
    <source>
        <strain evidence="14">JCM 11117</strain>
    </source>
</reference>
<keyword evidence="8" id="KW-0249">Electron transport</keyword>
<dbReference type="PIRSF" id="PIRSF000267">
    <property type="entry name" value="Cyt_oxidse_sub2"/>
    <property type="match status" value="1"/>
</dbReference>
<accession>A0ABP3ZN41</accession>
<evidence type="ECO:0000256" key="12">
    <source>
        <dbReference type="SAM" id="Phobius"/>
    </source>
</evidence>
<dbReference type="Pfam" id="PF02322">
    <property type="entry name" value="Cyt_bd_oxida_II"/>
    <property type="match status" value="1"/>
</dbReference>
<name>A0ABP3ZN41_9PSEU</name>
<dbReference type="RefSeq" id="WP_343938978.1">
    <property type="nucleotide sequence ID" value="NZ_BAAAHP010000018.1"/>
</dbReference>
<evidence type="ECO:0000256" key="8">
    <source>
        <dbReference type="ARBA" id="ARBA00022982"/>
    </source>
</evidence>
<dbReference type="Proteomes" id="UP001499967">
    <property type="component" value="Unassembled WGS sequence"/>
</dbReference>
<sequence>MDLADLWFVAIAVLWTGYFFLEGFDFGVGMLLPVLGRTDEERGALIQTIGGVWDGNEVWLIVAAGATFAAFPLWYATMFSSLYLLLLAVLVALIVRGVALEFRGKGDSPRWRANWDRLLVAGSLVPAVLWGAVFGNIARGLPLDAEHVLRGGLGDLLNWYALVGGLVTVTLFLLHGALFLSLRTTGELQARARRAASRIGPLPVLAIIGFVAAIQAQRGTAATAVTGGLAVVALLGAWAMTRRWAGLGFVLTGTAIVAATATLFLASYPTVLPSTIDPAYDITVHNASSTDYTLVVMTWAAAIFLPIVLAYQAWTYWIFAKRIGAVQSPAAGGTASEEADASR</sequence>